<sequence length="84" mass="9040">MIDNFSILCVFPSSFAHFSGLLYCSQCSEVVISPVLKMQLEIFLSCPSQPQSTVKVKLLQRTISSLLMSAANVDGVGIVVVGES</sequence>
<dbReference type="Bgee" id="ENSMGAG00000010708">
    <property type="expression patterns" value="Expressed in bursa of Fabricius and 17 other cell types or tissues"/>
</dbReference>
<reference evidence="2" key="2">
    <citation type="submission" date="2025-08" db="UniProtKB">
        <authorList>
            <consortium name="Ensembl"/>
        </authorList>
    </citation>
    <scope>IDENTIFICATION</scope>
</reference>
<protein>
    <recommendedName>
        <fullName evidence="1">DUF4503 domain-containing protein</fullName>
    </recommendedName>
</protein>
<keyword evidence="3" id="KW-1185">Reference proteome</keyword>
<organism evidence="2 3">
    <name type="scientific">Meleagris gallopavo</name>
    <name type="common">Wild turkey</name>
    <dbReference type="NCBI Taxonomy" id="9103"/>
    <lineage>
        <taxon>Eukaryota</taxon>
        <taxon>Metazoa</taxon>
        <taxon>Chordata</taxon>
        <taxon>Craniata</taxon>
        <taxon>Vertebrata</taxon>
        <taxon>Euteleostomi</taxon>
        <taxon>Archelosauria</taxon>
        <taxon>Archosauria</taxon>
        <taxon>Dinosauria</taxon>
        <taxon>Saurischia</taxon>
        <taxon>Theropoda</taxon>
        <taxon>Coelurosauria</taxon>
        <taxon>Aves</taxon>
        <taxon>Neognathae</taxon>
        <taxon>Galloanserae</taxon>
        <taxon>Galliformes</taxon>
        <taxon>Phasianidae</taxon>
        <taxon>Meleagridinae</taxon>
        <taxon>Meleagris</taxon>
    </lineage>
</organism>
<proteinExistence type="predicted"/>
<dbReference type="GO" id="GO:0000724">
    <property type="term" value="P:double-strand break repair via homologous recombination"/>
    <property type="evidence" value="ECO:0007669"/>
    <property type="project" value="TreeGrafter"/>
</dbReference>
<dbReference type="GO" id="GO:0070202">
    <property type="term" value="P:regulation of establishment of protein localization to chromosome"/>
    <property type="evidence" value="ECO:0007669"/>
    <property type="project" value="TreeGrafter"/>
</dbReference>
<evidence type="ECO:0000313" key="2">
    <source>
        <dbReference type="Ensembl" id="ENSMGAP00000011127.3"/>
    </source>
</evidence>
<dbReference type="InParanoid" id="G1NE10"/>
<dbReference type="PANTHER" id="PTHR34347:SF1">
    <property type="entry name" value="DNA REPAIR-SCAFFOLDING PROTEIN"/>
    <property type="match status" value="1"/>
</dbReference>
<dbReference type="GO" id="GO:0000228">
    <property type="term" value="C:nuclear chromosome"/>
    <property type="evidence" value="ECO:0007669"/>
    <property type="project" value="TreeGrafter"/>
</dbReference>
<dbReference type="InterPro" id="IPR028032">
    <property type="entry name" value="DUF4503"/>
</dbReference>
<accession>G1NE10</accession>
<dbReference type="PANTHER" id="PTHR34347">
    <property type="entry name" value="DNA REPAIR-SCAFFOLDING PROTEIN SPIDR"/>
    <property type="match status" value="1"/>
</dbReference>
<dbReference type="InterPro" id="IPR053054">
    <property type="entry name" value="DNA_repair-scaffolding"/>
</dbReference>
<feature type="domain" description="DUF4503" evidence="1">
    <location>
        <begin position="19"/>
        <end position="74"/>
    </location>
</feature>
<dbReference type="AlphaFoldDB" id="G1NE10"/>
<dbReference type="Ensembl" id="ENSMGAT00000011996.3">
    <property type="protein sequence ID" value="ENSMGAP00000011127.3"/>
    <property type="gene ID" value="ENSMGAG00000010708.3"/>
</dbReference>
<dbReference type="Proteomes" id="UP000001645">
    <property type="component" value="Chromosome 3"/>
</dbReference>
<reference evidence="2" key="3">
    <citation type="submission" date="2025-09" db="UniProtKB">
        <authorList>
            <consortium name="Ensembl"/>
        </authorList>
    </citation>
    <scope>IDENTIFICATION</scope>
</reference>
<name>G1NE10_MELGA</name>
<evidence type="ECO:0000313" key="3">
    <source>
        <dbReference type="Proteomes" id="UP000001645"/>
    </source>
</evidence>
<dbReference type="GeneTree" id="ENSGT00990000204685"/>
<evidence type="ECO:0000259" key="1">
    <source>
        <dbReference type="Pfam" id="PF14951"/>
    </source>
</evidence>
<dbReference type="GO" id="GO:0005654">
    <property type="term" value="C:nucleoplasm"/>
    <property type="evidence" value="ECO:0007669"/>
    <property type="project" value="TreeGrafter"/>
</dbReference>
<dbReference type="HOGENOM" id="CLU_680703_0_0_1"/>
<dbReference type="Pfam" id="PF14951">
    <property type="entry name" value="DUF4503"/>
    <property type="match status" value="1"/>
</dbReference>
<reference evidence="2 3" key="1">
    <citation type="journal article" date="2010" name="PLoS Biol.">
        <title>Multi-platform next-generation sequencing of the domestic turkey (Meleagris gallopavo): genome assembly and analysis.</title>
        <authorList>
            <person name="Dalloul R.A."/>
            <person name="Long J.A."/>
            <person name="Zimin A.V."/>
            <person name="Aslam L."/>
            <person name="Beal K."/>
            <person name="Blomberg L.A."/>
            <person name="Bouffard P."/>
            <person name="Burt D.W."/>
            <person name="Crasta O."/>
            <person name="Crooijmans R.P."/>
            <person name="Cooper K."/>
            <person name="Coulombe R.A."/>
            <person name="De S."/>
            <person name="Delany M.E."/>
            <person name="Dodgson J.B."/>
            <person name="Dong J.J."/>
            <person name="Evans C."/>
            <person name="Frederickson K.M."/>
            <person name="Flicek P."/>
            <person name="Florea L."/>
            <person name="Folkerts O."/>
            <person name="Groenen M.A."/>
            <person name="Harkins T.T."/>
            <person name="Herrero J."/>
            <person name="Hoffmann S."/>
            <person name="Megens H.J."/>
            <person name="Jiang A."/>
            <person name="de Jong P."/>
            <person name="Kaiser P."/>
            <person name="Kim H."/>
            <person name="Kim K.W."/>
            <person name="Kim S."/>
            <person name="Langenberger D."/>
            <person name="Lee M.K."/>
            <person name="Lee T."/>
            <person name="Mane S."/>
            <person name="Marcais G."/>
            <person name="Marz M."/>
            <person name="McElroy A.P."/>
            <person name="Modise T."/>
            <person name="Nefedov M."/>
            <person name="Notredame C."/>
            <person name="Paton I.R."/>
            <person name="Payne W.S."/>
            <person name="Pertea G."/>
            <person name="Prickett D."/>
            <person name="Puiu D."/>
            <person name="Qioa D."/>
            <person name="Raineri E."/>
            <person name="Ruffier M."/>
            <person name="Salzberg S.L."/>
            <person name="Schatz M.C."/>
            <person name="Scheuring C."/>
            <person name="Schmidt C.J."/>
            <person name="Schroeder S."/>
            <person name="Searle S.M."/>
            <person name="Smith E.J."/>
            <person name="Smith J."/>
            <person name="Sonstegard T.S."/>
            <person name="Stadler P.F."/>
            <person name="Tafer H."/>
            <person name="Tu Z.J."/>
            <person name="Van Tassell C.P."/>
            <person name="Vilella A.J."/>
            <person name="Williams K.P."/>
            <person name="Yorke J.A."/>
            <person name="Zhang L."/>
            <person name="Zhang H.B."/>
            <person name="Zhang X."/>
            <person name="Zhang Y."/>
            <person name="Reed K.M."/>
        </authorList>
    </citation>
    <scope>NUCLEOTIDE SEQUENCE [LARGE SCALE GENOMIC DNA]</scope>
</reference>